<accession>A0A6G1QUM7</accession>
<evidence type="ECO:0008006" key="4">
    <source>
        <dbReference type="Google" id="ProtNLM"/>
    </source>
</evidence>
<gene>
    <name evidence="2" type="ORF">EXN66_Car021710</name>
</gene>
<keyword evidence="3" id="KW-1185">Reference proteome</keyword>
<evidence type="ECO:0000313" key="2">
    <source>
        <dbReference type="EMBL" id="KAF3706019.1"/>
    </source>
</evidence>
<name>A0A6G1QUM7_CHAAH</name>
<organism evidence="2 3">
    <name type="scientific">Channa argus</name>
    <name type="common">Northern snakehead</name>
    <name type="synonym">Ophicephalus argus</name>
    <dbReference type="NCBI Taxonomy" id="215402"/>
    <lineage>
        <taxon>Eukaryota</taxon>
        <taxon>Metazoa</taxon>
        <taxon>Chordata</taxon>
        <taxon>Craniata</taxon>
        <taxon>Vertebrata</taxon>
        <taxon>Euteleostomi</taxon>
        <taxon>Actinopterygii</taxon>
        <taxon>Neopterygii</taxon>
        <taxon>Teleostei</taxon>
        <taxon>Neoteleostei</taxon>
        <taxon>Acanthomorphata</taxon>
        <taxon>Anabantaria</taxon>
        <taxon>Anabantiformes</taxon>
        <taxon>Channoidei</taxon>
        <taxon>Channidae</taxon>
        <taxon>Channa</taxon>
    </lineage>
</organism>
<dbReference type="AlphaFoldDB" id="A0A6G1QUM7"/>
<evidence type="ECO:0000313" key="3">
    <source>
        <dbReference type="Proteomes" id="UP000503349"/>
    </source>
</evidence>
<reference evidence="3" key="2">
    <citation type="submission" date="2019-02" db="EMBL/GenBank/DDBJ databases">
        <title>Opniocepnalus argus Var Kimnra genome.</title>
        <authorList>
            <person name="Zhou C."/>
            <person name="Xiao S."/>
        </authorList>
    </citation>
    <scope>NUCLEOTIDE SEQUENCE [LARGE SCALE GENOMIC DNA]</scope>
</reference>
<proteinExistence type="predicted"/>
<reference evidence="2 3" key="1">
    <citation type="submission" date="2019-02" db="EMBL/GenBank/DDBJ databases">
        <title>Opniocepnalus argus genome.</title>
        <authorList>
            <person name="Zhou C."/>
            <person name="Xiao S."/>
        </authorList>
    </citation>
    <scope>NUCLEOTIDE SEQUENCE [LARGE SCALE GENOMIC DNA]</scope>
    <source>
        <strain evidence="2">OARG1902GOOAL</strain>
        <tissue evidence="2">Muscle</tissue>
    </source>
</reference>
<dbReference type="EMBL" id="CM015734">
    <property type="protein sequence ID" value="KAF3706019.1"/>
    <property type="molecule type" value="Genomic_DNA"/>
</dbReference>
<feature type="region of interest" description="Disordered" evidence="1">
    <location>
        <begin position="31"/>
        <end position="85"/>
    </location>
</feature>
<dbReference type="Proteomes" id="UP000503349">
    <property type="component" value="Chromosome 23"/>
</dbReference>
<protein>
    <recommendedName>
        <fullName evidence="4">THAP-type domain-containing protein</fullName>
    </recommendedName>
</protein>
<evidence type="ECO:0000256" key="1">
    <source>
        <dbReference type="SAM" id="MobiDB-lite"/>
    </source>
</evidence>
<sequence>MRVCSRHFHTGKAAFEMLGSDPDWVPSLHLGHNEGNTRQTKRFPPSMQLKKVQKQSQATETRAAEMTQGESQAAGDGCGAGAGRPMVRPWSKVKSLLQLVLQRKKQCH</sequence>